<sequence>MPLPFGLSFSGWGAILTQSARLPPSSGALRATGTMHALVRPGRGSVPATSSLFGDALKALCERAVNPEVLTHAEMRSLLHFSERGCSYQEVKAFIDELLGMDGAEEPVVQSGNIYGVSDTFHQINGDLLMHEIRTSDTLRSLSEADQKRALAILELVFCNTKLRNRNPLHPSVVDAAIIGNLLNFPKHIFGLPFASFASDGNEALSLLLYSYRQERRGRADQTVLLVGDAGESLPDIRHCAKRLGLELAEMEEGGLAMLEKKPRDRRPVAVMACLGSASLGEAAAWAERHAAGLHVHVTDAQLRRIFTENASPVHLELPRGVRSVSIEEGLLNCGYTLYRDTTLRDLHMDVPCEWQTVYMSPNEGGSCNGRPLMLDFCTFLLGWAAVANIARGAPMPDRSQYDWQPIRLAAPAVSVDKGIPVEEVLQWAKAKMEAQVDLSGPGISDSRQELEGEFISFQQEFIGGRGVEAEGMTTGGGTRSINCAFEAVMARDEACSRPGPRLRVLTGNPHLAVERAARRFGFELIRLDVDGAICVDKLRDHISDPCVTAVYTQSLSYTDGISDPLAEILAVVESENKGRAAKEGVPVVVINDSCLAFSVLIHNDGEGGSRSMRLLDLAEGCITPVIVTQDAHKHLGTDKGLSTIVGTHGILSSLRGGRRVGARPGAADLVRGLADMKLMGKQGYVKLYRELGKSIADAVSTIEAGGMKVLHAHNRMPGSTVIAVDDPSGAVAPRMKKKGYSTAPIYLARPGDPTACQTGWQLSLLPHHLRPVKGGKSALAAFTEDLVPTHQAVQGTTAAKLSRRFLRENSLLAFLAAGNPDPFLFQLLRTEGFGRKLAGQIIRRYVTAQLDSGTVCTLKRPDPVWQLACRGSLCWLLLSLVTVLSRRLAALRRALRSR</sequence>
<dbReference type="InterPro" id="IPR015421">
    <property type="entry name" value="PyrdxlP-dep_Trfase_major"/>
</dbReference>
<keyword evidence="2" id="KW-1185">Reference proteome</keyword>
<dbReference type="Gene3D" id="3.40.640.10">
    <property type="entry name" value="Type I PLP-dependent aspartate aminotransferase-like (Major domain)"/>
    <property type="match status" value="1"/>
</dbReference>
<dbReference type="Proteomes" id="UP001189429">
    <property type="component" value="Unassembled WGS sequence"/>
</dbReference>
<dbReference type="EMBL" id="CAUYUJ010017981">
    <property type="protein sequence ID" value="CAK0879615.1"/>
    <property type="molecule type" value="Genomic_DNA"/>
</dbReference>
<name>A0ABN9W3Y8_9DINO</name>
<comment type="caution">
    <text evidence="1">The sequence shown here is derived from an EMBL/GenBank/DDBJ whole genome shotgun (WGS) entry which is preliminary data.</text>
</comment>
<dbReference type="InterPro" id="IPR015424">
    <property type="entry name" value="PyrdxlP-dep_Trfase"/>
</dbReference>
<organism evidence="1 2">
    <name type="scientific">Prorocentrum cordatum</name>
    <dbReference type="NCBI Taxonomy" id="2364126"/>
    <lineage>
        <taxon>Eukaryota</taxon>
        <taxon>Sar</taxon>
        <taxon>Alveolata</taxon>
        <taxon>Dinophyceae</taxon>
        <taxon>Prorocentrales</taxon>
        <taxon>Prorocentraceae</taxon>
        <taxon>Prorocentrum</taxon>
    </lineage>
</organism>
<accession>A0ABN9W3Y8</accession>
<evidence type="ECO:0000313" key="1">
    <source>
        <dbReference type="EMBL" id="CAK0879615.1"/>
    </source>
</evidence>
<reference evidence="1" key="1">
    <citation type="submission" date="2023-10" db="EMBL/GenBank/DDBJ databases">
        <authorList>
            <person name="Chen Y."/>
            <person name="Shah S."/>
            <person name="Dougan E. K."/>
            <person name="Thang M."/>
            <person name="Chan C."/>
        </authorList>
    </citation>
    <scope>NUCLEOTIDE SEQUENCE [LARGE SCALE GENOMIC DNA]</scope>
</reference>
<protein>
    <submittedName>
        <fullName evidence="1">Uncharacterized protein</fullName>
    </submittedName>
</protein>
<evidence type="ECO:0000313" key="2">
    <source>
        <dbReference type="Proteomes" id="UP001189429"/>
    </source>
</evidence>
<proteinExistence type="predicted"/>
<dbReference type="SUPFAM" id="SSF53383">
    <property type="entry name" value="PLP-dependent transferases"/>
    <property type="match status" value="1"/>
</dbReference>
<gene>
    <name evidence="1" type="ORF">PCOR1329_LOCUS62997</name>
</gene>